<dbReference type="GO" id="GO:0003676">
    <property type="term" value="F:nucleic acid binding"/>
    <property type="evidence" value="ECO:0007669"/>
    <property type="project" value="InterPro"/>
</dbReference>
<feature type="compositionally biased region" description="Basic and acidic residues" evidence="2">
    <location>
        <begin position="262"/>
        <end position="272"/>
    </location>
</feature>
<proteinExistence type="predicted"/>
<dbReference type="OrthoDB" id="696868at2759"/>
<evidence type="ECO:0000256" key="1">
    <source>
        <dbReference type="PROSITE-ProRule" id="PRU00047"/>
    </source>
</evidence>
<dbReference type="CDD" id="cd09272">
    <property type="entry name" value="RNase_HI_RT_Ty1"/>
    <property type="match status" value="1"/>
</dbReference>
<evidence type="ECO:0000313" key="4">
    <source>
        <dbReference type="EMBL" id="CAD6340717.1"/>
    </source>
</evidence>
<organism evidence="4 5">
    <name type="scientific">Miscanthus lutarioriparius</name>
    <dbReference type="NCBI Taxonomy" id="422564"/>
    <lineage>
        <taxon>Eukaryota</taxon>
        <taxon>Viridiplantae</taxon>
        <taxon>Streptophyta</taxon>
        <taxon>Embryophyta</taxon>
        <taxon>Tracheophyta</taxon>
        <taxon>Spermatophyta</taxon>
        <taxon>Magnoliopsida</taxon>
        <taxon>Liliopsida</taxon>
        <taxon>Poales</taxon>
        <taxon>Poaceae</taxon>
        <taxon>PACMAD clade</taxon>
        <taxon>Panicoideae</taxon>
        <taxon>Andropogonodae</taxon>
        <taxon>Andropogoneae</taxon>
        <taxon>Saccharinae</taxon>
        <taxon>Miscanthus</taxon>
    </lineage>
</organism>
<dbReference type="AlphaFoldDB" id="A0A811SIH9"/>
<dbReference type="PROSITE" id="PS50158">
    <property type="entry name" value="ZF_CCHC"/>
    <property type="match status" value="1"/>
</dbReference>
<dbReference type="PANTHER" id="PTHR11439:SF515">
    <property type="entry name" value="GAG-POL POLYPROTEIN"/>
    <property type="match status" value="1"/>
</dbReference>
<dbReference type="Pfam" id="PF22936">
    <property type="entry name" value="Pol_BBD"/>
    <property type="match status" value="1"/>
</dbReference>
<evidence type="ECO:0000259" key="3">
    <source>
        <dbReference type="PROSITE" id="PS50158"/>
    </source>
</evidence>
<keyword evidence="1" id="KW-0862">Zinc</keyword>
<feature type="region of interest" description="Disordered" evidence="2">
    <location>
        <begin position="476"/>
        <end position="546"/>
    </location>
</feature>
<evidence type="ECO:0000256" key="2">
    <source>
        <dbReference type="SAM" id="MobiDB-lite"/>
    </source>
</evidence>
<dbReference type="Pfam" id="PF25597">
    <property type="entry name" value="SH3_retrovirus"/>
    <property type="match status" value="1"/>
</dbReference>
<dbReference type="SUPFAM" id="SSF52058">
    <property type="entry name" value="L domain-like"/>
    <property type="match status" value="1"/>
</dbReference>
<keyword evidence="1" id="KW-0479">Metal-binding</keyword>
<evidence type="ECO:0000313" key="5">
    <source>
        <dbReference type="Proteomes" id="UP000604825"/>
    </source>
</evidence>
<dbReference type="InterPro" id="IPR057670">
    <property type="entry name" value="SH3_retrovirus"/>
</dbReference>
<comment type="caution">
    <text evidence="4">The sequence shown here is derived from an EMBL/GenBank/DDBJ whole genome shotgun (WGS) entry which is preliminary data.</text>
</comment>
<dbReference type="InterPro" id="IPR001611">
    <property type="entry name" value="Leu-rich_rpt"/>
</dbReference>
<sequence>MSLTVADGGRGSGDGGHRQVFPTLTATNYTCWSIRVQAIMEEQGWWEVMEPPEGNSAGALTEAQTAKDKKVRAHLFQCLSDELLMQVAKKKTGKEVWDSLKARFVGAERVKDARLQTLKTEFDALKMKEEETVDEFAGKLTAMSVKYGNLGGTLEDSAMVKMLFDTLPDRFIHVIAGIEQFYDLKTLVFDEAVGRLKAFEERTRRGAGGLRSGDGQALLTQAEWEARQKKSSGEGSGGGRSPGNGGRGRGRGRGGSRGGHGGRGDAGKESTEKRDKSHIKCFKCHCYGHYANRCPGEKKDEEAHHARTVAMESAVLLAETEGQGPLEPALCTNLHTEVMLEEKKVLPELYFVGEGEVMNDVWYLDNGASNHMTGDRHKFRDMDQTATGKVRFGDGSSVEIMGKGSILFQGRTEEGSKAHRMFNPKTNKIVVSRDVVFEETVKWSWEAVNDENFSKNRDEKDGQFFSGDYKCLDGGVGDGHDAQDVSETGGASSGGEESAVGGNGNADDIDSQSASEENPTTEQELVTSQNSPHLSDLGSNSMDVDDTIDLDSGPIRFRNLNEVYNDSYEVELMDENVEALLVEMEEPTCFKDAADNQDWIMRYLRGTIEFGLVYVQGGGTGMLVGYTDSDHGADQVERTSTGGMAFYLGENLVSWCSQKQKTVALSSYEAEFMAATAAARQALWLRNLLSEITEEKPSAVTLYVDNNSARALMNNPVFHGRSNHIDIKYHFIRQCVERELWHLNLGSNSLTGRLPPEIWSLKKLQFLIVSTNNLTGHMVVDGFAARGLKVIALSNNKLAGAIPEVFGQLENLTELMLDNNSFSGEIPASISQLPSLTMLSLDSNRLTGTLPPELGKHSPGLSVVSVDDNKLTGGCVLKAGFGISVPQTIA</sequence>
<feature type="domain" description="CCHC-type" evidence="3">
    <location>
        <begin position="280"/>
        <end position="295"/>
    </location>
</feature>
<dbReference type="InterPro" id="IPR054722">
    <property type="entry name" value="PolX-like_BBD"/>
</dbReference>
<dbReference type="Pfam" id="PF13855">
    <property type="entry name" value="LRR_8"/>
    <property type="match status" value="1"/>
</dbReference>
<name>A0A811SIH9_9POAL</name>
<dbReference type="EMBL" id="CAJGYO010000038">
    <property type="protein sequence ID" value="CAD6340717.1"/>
    <property type="molecule type" value="Genomic_DNA"/>
</dbReference>
<keyword evidence="1" id="KW-0863">Zinc-finger</keyword>
<dbReference type="GO" id="GO:0008270">
    <property type="term" value="F:zinc ion binding"/>
    <property type="evidence" value="ECO:0007669"/>
    <property type="project" value="UniProtKB-KW"/>
</dbReference>
<dbReference type="Proteomes" id="UP000604825">
    <property type="component" value="Unassembled WGS sequence"/>
</dbReference>
<dbReference type="Gene3D" id="3.80.10.10">
    <property type="entry name" value="Ribonuclease Inhibitor"/>
    <property type="match status" value="1"/>
</dbReference>
<dbReference type="Pfam" id="PF14223">
    <property type="entry name" value="Retrotran_gag_2"/>
    <property type="match status" value="1"/>
</dbReference>
<reference evidence="4" key="1">
    <citation type="submission" date="2020-10" db="EMBL/GenBank/DDBJ databases">
        <authorList>
            <person name="Han B."/>
            <person name="Lu T."/>
            <person name="Zhao Q."/>
            <person name="Huang X."/>
            <person name="Zhao Y."/>
        </authorList>
    </citation>
    <scope>NUCLEOTIDE SEQUENCE</scope>
</reference>
<feature type="region of interest" description="Disordered" evidence="2">
    <location>
        <begin position="224"/>
        <end position="272"/>
    </location>
</feature>
<dbReference type="PANTHER" id="PTHR11439">
    <property type="entry name" value="GAG-POL-RELATED RETROTRANSPOSON"/>
    <property type="match status" value="1"/>
</dbReference>
<feature type="compositionally biased region" description="Polar residues" evidence="2">
    <location>
        <begin position="511"/>
        <end position="542"/>
    </location>
</feature>
<dbReference type="InterPro" id="IPR032675">
    <property type="entry name" value="LRR_dom_sf"/>
</dbReference>
<protein>
    <recommendedName>
        <fullName evidence="3">CCHC-type domain-containing protein</fullName>
    </recommendedName>
</protein>
<dbReference type="FunFam" id="3.80.10.10:FF:000221">
    <property type="entry name" value="Leucine-rich repeat receptor-like protein kinase PXL1"/>
    <property type="match status" value="1"/>
</dbReference>
<accession>A0A811SIH9</accession>
<feature type="compositionally biased region" description="Gly residues" evidence="2">
    <location>
        <begin position="234"/>
        <end position="247"/>
    </location>
</feature>
<keyword evidence="5" id="KW-1185">Reference proteome</keyword>
<feature type="compositionally biased region" description="Low complexity" evidence="2">
    <location>
        <begin position="485"/>
        <end position="500"/>
    </location>
</feature>
<gene>
    <name evidence="4" type="ORF">NCGR_LOCUS64815</name>
</gene>
<dbReference type="InterPro" id="IPR001878">
    <property type="entry name" value="Znf_CCHC"/>
</dbReference>
<dbReference type="Pfam" id="PF00560">
    <property type="entry name" value="LRR_1"/>
    <property type="match status" value="1"/>
</dbReference>